<keyword evidence="1" id="KW-0812">Transmembrane</keyword>
<accession>A0ABT9ZHB9</accession>
<dbReference type="RefSeq" id="WP_307343064.1">
    <property type="nucleotide sequence ID" value="NZ_JAUSUD010000014.1"/>
</dbReference>
<feature type="transmembrane region" description="Helical" evidence="1">
    <location>
        <begin position="59"/>
        <end position="77"/>
    </location>
</feature>
<organism evidence="2 3">
    <name type="scientific">Metabacillus malikii</name>
    <dbReference type="NCBI Taxonomy" id="1504265"/>
    <lineage>
        <taxon>Bacteria</taxon>
        <taxon>Bacillati</taxon>
        <taxon>Bacillota</taxon>
        <taxon>Bacilli</taxon>
        <taxon>Bacillales</taxon>
        <taxon>Bacillaceae</taxon>
        <taxon>Metabacillus</taxon>
    </lineage>
</organism>
<name>A0ABT9ZHB9_9BACI</name>
<dbReference type="Proteomes" id="UP001234495">
    <property type="component" value="Unassembled WGS sequence"/>
</dbReference>
<gene>
    <name evidence="2" type="ORF">J2S19_002971</name>
</gene>
<evidence type="ECO:0000313" key="3">
    <source>
        <dbReference type="Proteomes" id="UP001234495"/>
    </source>
</evidence>
<evidence type="ECO:0000256" key="1">
    <source>
        <dbReference type="SAM" id="Phobius"/>
    </source>
</evidence>
<keyword evidence="3" id="KW-1185">Reference proteome</keyword>
<sequence>MTTMLYVQIIVSACVLLIGRLMFYQFVRKDPWYVLALRYCGYIGLTIISNLFIGVFWTWIWIIGLPLVGLVSHFIFIKVKGFHFLKPGEEYDKYRGWK</sequence>
<comment type="caution">
    <text evidence="2">The sequence shown here is derived from an EMBL/GenBank/DDBJ whole genome shotgun (WGS) entry which is preliminary data.</text>
</comment>
<protein>
    <submittedName>
        <fullName evidence="2">Uncharacterized protein</fullName>
    </submittedName>
</protein>
<dbReference type="EMBL" id="JAUSUD010000014">
    <property type="protein sequence ID" value="MDQ0231687.1"/>
    <property type="molecule type" value="Genomic_DNA"/>
</dbReference>
<proteinExistence type="predicted"/>
<keyword evidence="1" id="KW-0472">Membrane</keyword>
<feature type="transmembrane region" description="Helical" evidence="1">
    <location>
        <begin position="35"/>
        <end position="53"/>
    </location>
</feature>
<reference evidence="2 3" key="1">
    <citation type="submission" date="2023-07" db="EMBL/GenBank/DDBJ databases">
        <title>Genomic Encyclopedia of Type Strains, Phase IV (KMG-IV): sequencing the most valuable type-strain genomes for metagenomic binning, comparative biology and taxonomic classification.</title>
        <authorList>
            <person name="Goeker M."/>
        </authorList>
    </citation>
    <scope>NUCLEOTIDE SEQUENCE [LARGE SCALE GENOMIC DNA]</scope>
    <source>
        <strain evidence="2 3">DSM 29005</strain>
    </source>
</reference>
<evidence type="ECO:0000313" key="2">
    <source>
        <dbReference type="EMBL" id="MDQ0231687.1"/>
    </source>
</evidence>
<feature type="transmembrane region" description="Helical" evidence="1">
    <location>
        <begin position="6"/>
        <end position="23"/>
    </location>
</feature>
<keyword evidence="1" id="KW-1133">Transmembrane helix</keyword>